<evidence type="ECO:0000313" key="1">
    <source>
        <dbReference type="EMBL" id="RIB30024.1"/>
    </source>
</evidence>
<evidence type="ECO:0000313" key="2">
    <source>
        <dbReference type="Proteomes" id="UP000266673"/>
    </source>
</evidence>
<protein>
    <submittedName>
        <fullName evidence="1">Uncharacterized protein</fullName>
    </submittedName>
</protein>
<dbReference type="Proteomes" id="UP000266673">
    <property type="component" value="Unassembled WGS sequence"/>
</dbReference>
<comment type="caution">
    <text evidence="1">The sequence shown here is derived from an EMBL/GenBank/DDBJ whole genome shotgun (WGS) entry which is preliminary data.</text>
</comment>
<gene>
    <name evidence="1" type="ORF">C2G38_2153775</name>
</gene>
<accession>A0A397W5P7</accession>
<sequence length="93" mass="10636">MHWDCNYCNRDFSKAFALAQLISQTHPYIKDSTESTNQAVTTEQFDNNVWVLPEYNPNSSIIYELDRQPSAMVKEATERVDAIFGPNNCGWAS</sequence>
<reference evidence="1 2" key="1">
    <citation type="submission" date="2018-06" db="EMBL/GenBank/DDBJ databases">
        <title>Comparative genomics reveals the genomic features of Rhizophagus irregularis, R. cerebriforme, R. diaphanum and Gigaspora rosea, and their symbiotic lifestyle signature.</title>
        <authorList>
            <person name="Morin E."/>
            <person name="San Clemente H."/>
            <person name="Chen E.C.H."/>
            <person name="De La Providencia I."/>
            <person name="Hainaut M."/>
            <person name="Kuo A."/>
            <person name="Kohler A."/>
            <person name="Murat C."/>
            <person name="Tang N."/>
            <person name="Roy S."/>
            <person name="Loubradou J."/>
            <person name="Henrissat B."/>
            <person name="Grigoriev I.V."/>
            <person name="Corradi N."/>
            <person name="Roux C."/>
            <person name="Martin F.M."/>
        </authorList>
    </citation>
    <scope>NUCLEOTIDE SEQUENCE [LARGE SCALE GENOMIC DNA]</scope>
    <source>
        <strain evidence="1 2">DAOM 194757</strain>
    </source>
</reference>
<name>A0A397W5P7_9GLOM</name>
<organism evidence="1 2">
    <name type="scientific">Gigaspora rosea</name>
    <dbReference type="NCBI Taxonomy" id="44941"/>
    <lineage>
        <taxon>Eukaryota</taxon>
        <taxon>Fungi</taxon>
        <taxon>Fungi incertae sedis</taxon>
        <taxon>Mucoromycota</taxon>
        <taxon>Glomeromycotina</taxon>
        <taxon>Glomeromycetes</taxon>
        <taxon>Diversisporales</taxon>
        <taxon>Gigasporaceae</taxon>
        <taxon>Gigaspora</taxon>
    </lineage>
</organism>
<proteinExistence type="predicted"/>
<keyword evidence="2" id="KW-1185">Reference proteome</keyword>
<dbReference type="EMBL" id="QKWP01000023">
    <property type="protein sequence ID" value="RIB30024.1"/>
    <property type="molecule type" value="Genomic_DNA"/>
</dbReference>
<dbReference type="AlphaFoldDB" id="A0A397W5P7"/>